<feature type="compositionally biased region" description="Low complexity" evidence="14">
    <location>
        <begin position="785"/>
        <end position="796"/>
    </location>
</feature>
<evidence type="ECO:0000256" key="2">
    <source>
        <dbReference type="ARBA" id="ARBA00004496"/>
    </source>
</evidence>
<feature type="compositionally biased region" description="Low complexity" evidence="14">
    <location>
        <begin position="1003"/>
        <end position="1049"/>
    </location>
</feature>
<dbReference type="GO" id="GO:0008466">
    <property type="term" value="F:glycogenin glucosyltransferase activity"/>
    <property type="evidence" value="ECO:0007669"/>
    <property type="project" value="UniProtKB-EC"/>
</dbReference>
<comment type="similarity">
    <text evidence="9">Belongs to the glycosyltransferase 8 family. Glycogenin subfamily.</text>
</comment>
<organism evidence="15 16">
    <name type="scientific">Lineolata rhizophorae</name>
    <dbReference type="NCBI Taxonomy" id="578093"/>
    <lineage>
        <taxon>Eukaryota</taxon>
        <taxon>Fungi</taxon>
        <taxon>Dikarya</taxon>
        <taxon>Ascomycota</taxon>
        <taxon>Pezizomycotina</taxon>
        <taxon>Dothideomycetes</taxon>
        <taxon>Dothideomycetes incertae sedis</taxon>
        <taxon>Lineolatales</taxon>
        <taxon>Lineolataceae</taxon>
        <taxon>Lineolata</taxon>
    </lineage>
</organism>
<dbReference type="InterPro" id="IPR050587">
    <property type="entry name" value="GNT1/Glycosyltrans_8"/>
</dbReference>
<accession>A0A6A6NWP2</accession>
<feature type="compositionally biased region" description="Pro residues" evidence="14">
    <location>
        <begin position="429"/>
        <end position="439"/>
    </location>
</feature>
<keyword evidence="3" id="KW-0963">Cytoplasm</keyword>
<keyword evidence="5" id="KW-0479">Metal-binding</keyword>
<comment type="cofactor">
    <cofactor evidence="1">
        <name>Mn(2+)</name>
        <dbReference type="ChEBI" id="CHEBI:29035"/>
    </cofactor>
</comment>
<comment type="subcellular location">
    <subcellularLocation>
        <location evidence="2">Cytoplasm</location>
    </subcellularLocation>
</comment>
<feature type="region of interest" description="Disordered" evidence="14">
    <location>
        <begin position="714"/>
        <end position="1066"/>
    </location>
</feature>
<feature type="compositionally biased region" description="Basic and acidic residues" evidence="14">
    <location>
        <begin position="949"/>
        <end position="972"/>
    </location>
</feature>
<proteinExistence type="inferred from homology"/>
<dbReference type="EC" id="2.4.1.186" evidence="10"/>
<comment type="catalytic activity">
    <reaction evidence="12">
        <text>L-tyrosyl-[glycogenin] + UDP-alpha-D-glucose = alpha-D-glucosyl-L-tyrosyl-[glycogenin] + UDP + H(+)</text>
        <dbReference type="Rhea" id="RHEA:23360"/>
        <dbReference type="Rhea" id="RHEA-COMP:14604"/>
        <dbReference type="Rhea" id="RHEA-COMP:14605"/>
        <dbReference type="ChEBI" id="CHEBI:15378"/>
        <dbReference type="ChEBI" id="CHEBI:46858"/>
        <dbReference type="ChEBI" id="CHEBI:58223"/>
        <dbReference type="ChEBI" id="CHEBI:58885"/>
        <dbReference type="ChEBI" id="CHEBI:140573"/>
        <dbReference type="EC" id="2.4.1.186"/>
    </reaction>
</comment>
<keyword evidence="6" id="KW-0320">Glycogen biosynthesis</keyword>
<evidence type="ECO:0000256" key="3">
    <source>
        <dbReference type="ARBA" id="ARBA00022490"/>
    </source>
</evidence>
<feature type="compositionally biased region" description="Polar residues" evidence="14">
    <location>
        <begin position="1056"/>
        <end position="1066"/>
    </location>
</feature>
<evidence type="ECO:0000256" key="9">
    <source>
        <dbReference type="ARBA" id="ARBA00038162"/>
    </source>
</evidence>
<feature type="region of interest" description="Disordered" evidence="14">
    <location>
        <begin position="670"/>
        <end position="690"/>
    </location>
</feature>
<name>A0A6A6NWP2_9PEZI</name>
<keyword evidence="16" id="KW-1185">Reference proteome</keyword>
<evidence type="ECO:0000256" key="7">
    <source>
        <dbReference type="ARBA" id="ARBA00023180"/>
    </source>
</evidence>
<dbReference type="Proteomes" id="UP000799766">
    <property type="component" value="Unassembled WGS sequence"/>
</dbReference>
<feature type="region of interest" description="Disordered" evidence="14">
    <location>
        <begin position="331"/>
        <end position="489"/>
    </location>
</feature>
<dbReference type="Gene3D" id="3.90.550.10">
    <property type="entry name" value="Spore Coat Polysaccharide Biosynthesis Protein SpsA, Chain A"/>
    <property type="match status" value="1"/>
</dbReference>
<feature type="compositionally biased region" description="Basic and acidic residues" evidence="14">
    <location>
        <begin position="846"/>
        <end position="855"/>
    </location>
</feature>
<dbReference type="GO" id="GO:0005978">
    <property type="term" value="P:glycogen biosynthetic process"/>
    <property type="evidence" value="ECO:0007669"/>
    <property type="project" value="UniProtKB-KW"/>
</dbReference>
<feature type="compositionally biased region" description="Basic and acidic residues" evidence="14">
    <location>
        <begin position="714"/>
        <end position="729"/>
    </location>
</feature>
<feature type="compositionally biased region" description="Low complexity" evidence="14">
    <location>
        <begin position="856"/>
        <end position="893"/>
    </location>
</feature>
<comment type="function">
    <text evidence="13">Self-glucosylating initiator of glycogen synthesis. It catalyzes the formation of a short alpha (1,4)-glucosyl chain covalently attached via a glucose 1-O-tyrosyl linkage to internal tyrosine residues and these chains act as primers for the elongation reaction catalyzed by glycogen synthase.</text>
</comment>
<dbReference type="GO" id="GO:0046872">
    <property type="term" value="F:metal ion binding"/>
    <property type="evidence" value="ECO:0007669"/>
    <property type="project" value="UniProtKB-KW"/>
</dbReference>
<feature type="compositionally biased region" description="Basic and acidic residues" evidence="14">
    <location>
        <begin position="989"/>
        <end position="1002"/>
    </location>
</feature>
<evidence type="ECO:0000256" key="5">
    <source>
        <dbReference type="ARBA" id="ARBA00022723"/>
    </source>
</evidence>
<feature type="compositionally biased region" description="Low complexity" evidence="14">
    <location>
        <begin position="440"/>
        <end position="452"/>
    </location>
</feature>
<feature type="compositionally biased region" description="Pro residues" evidence="14">
    <location>
        <begin position="736"/>
        <end position="765"/>
    </location>
</feature>
<evidence type="ECO:0000256" key="13">
    <source>
        <dbReference type="ARBA" id="ARBA00057883"/>
    </source>
</evidence>
<keyword evidence="4" id="KW-0808">Transferase</keyword>
<dbReference type="OrthoDB" id="2014201at2759"/>
<evidence type="ECO:0000256" key="6">
    <source>
        <dbReference type="ARBA" id="ARBA00023056"/>
    </source>
</evidence>
<reference evidence="15" key="1">
    <citation type="journal article" date="2020" name="Stud. Mycol.">
        <title>101 Dothideomycetes genomes: a test case for predicting lifestyles and emergence of pathogens.</title>
        <authorList>
            <person name="Haridas S."/>
            <person name="Albert R."/>
            <person name="Binder M."/>
            <person name="Bloem J."/>
            <person name="Labutti K."/>
            <person name="Salamov A."/>
            <person name="Andreopoulos B."/>
            <person name="Baker S."/>
            <person name="Barry K."/>
            <person name="Bills G."/>
            <person name="Bluhm B."/>
            <person name="Cannon C."/>
            <person name="Castanera R."/>
            <person name="Culley D."/>
            <person name="Daum C."/>
            <person name="Ezra D."/>
            <person name="Gonzalez J."/>
            <person name="Henrissat B."/>
            <person name="Kuo A."/>
            <person name="Liang C."/>
            <person name="Lipzen A."/>
            <person name="Lutzoni F."/>
            <person name="Magnuson J."/>
            <person name="Mondo S."/>
            <person name="Nolan M."/>
            <person name="Ohm R."/>
            <person name="Pangilinan J."/>
            <person name="Park H.-J."/>
            <person name="Ramirez L."/>
            <person name="Alfaro M."/>
            <person name="Sun H."/>
            <person name="Tritt A."/>
            <person name="Yoshinaga Y."/>
            <person name="Zwiers L.-H."/>
            <person name="Turgeon B."/>
            <person name="Goodwin S."/>
            <person name="Spatafora J."/>
            <person name="Crous P."/>
            <person name="Grigoriev I."/>
        </authorList>
    </citation>
    <scope>NUCLEOTIDE SEQUENCE</scope>
    <source>
        <strain evidence="15">ATCC 16933</strain>
    </source>
</reference>
<dbReference type="SUPFAM" id="SSF53448">
    <property type="entry name" value="Nucleotide-diphospho-sugar transferases"/>
    <property type="match status" value="1"/>
</dbReference>
<dbReference type="CDD" id="cd02537">
    <property type="entry name" value="GT8_Glycogenin"/>
    <property type="match status" value="1"/>
</dbReference>
<dbReference type="Pfam" id="PF01501">
    <property type="entry name" value="Glyco_transf_8"/>
    <property type="match status" value="1"/>
</dbReference>
<dbReference type="AlphaFoldDB" id="A0A6A6NWP2"/>
<feature type="compositionally biased region" description="Polar residues" evidence="14">
    <location>
        <begin position="478"/>
        <end position="489"/>
    </location>
</feature>
<dbReference type="InterPro" id="IPR002495">
    <property type="entry name" value="Glyco_trans_8"/>
</dbReference>
<dbReference type="GO" id="GO:0005737">
    <property type="term" value="C:cytoplasm"/>
    <property type="evidence" value="ECO:0007669"/>
    <property type="project" value="UniProtKB-SubCell"/>
</dbReference>
<evidence type="ECO:0000313" key="15">
    <source>
        <dbReference type="EMBL" id="KAF2455924.1"/>
    </source>
</evidence>
<dbReference type="EMBL" id="MU001685">
    <property type="protein sequence ID" value="KAF2455924.1"/>
    <property type="molecule type" value="Genomic_DNA"/>
</dbReference>
<keyword evidence="7" id="KW-0325">Glycoprotein</keyword>
<evidence type="ECO:0000256" key="4">
    <source>
        <dbReference type="ARBA" id="ARBA00022679"/>
    </source>
</evidence>
<dbReference type="PANTHER" id="PTHR11183">
    <property type="entry name" value="GLYCOGENIN SUBFAMILY MEMBER"/>
    <property type="match status" value="1"/>
</dbReference>
<dbReference type="FunFam" id="3.90.550.10:FF:000092">
    <property type="entry name" value="Glycogenin 2"/>
    <property type="match status" value="1"/>
</dbReference>
<comment type="catalytic activity">
    <reaction evidence="11">
        <text>[1,4-alpha-D-glucosyl](n)-L-tyrosyl-[glycogenin] + UDP-alpha-D-glucose = [1,4-alpha-D-glucosyl](n+1)-L-tyrosyl-[glycogenin] + UDP + H(+)</text>
        <dbReference type="Rhea" id="RHEA:56560"/>
        <dbReference type="Rhea" id="RHEA-COMP:14606"/>
        <dbReference type="Rhea" id="RHEA-COMP:14607"/>
        <dbReference type="ChEBI" id="CHEBI:15378"/>
        <dbReference type="ChEBI" id="CHEBI:58223"/>
        <dbReference type="ChEBI" id="CHEBI:58885"/>
        <dbReference type="ChEBI" id="CHEBI:140574"/>
        <dbReference type="EC" id="2.4.1.186"/>
    </reaction>
</comment>
<evidence type="ECO:0000256" key="1">
    <source>
        <dbReference type="ARBA" id="ARBA00001936"/>
    </source>
</evidence>
<evidence type="ECO:0000256" key="14">
    <source>
        <dbReference type="SAM" id="MobiDB-lite"/>
    </source>
</evidence>
<evidence type="ECO:0000313" key="16">
    <source>
        <dbReference type="Proteomes" id="UP000799766"/>
    </source>
</evidence>
<keyword evidence="8" id="KW-0464">Manganese</keyword>
<evidence type="ECO:0000256" key="11">
    <source>
        <dbReference type="ARBA" id="ARBA00050886"/>
    </source>
</evidence>
<gene>
    <name evidence="15" type="ORF">BDY21DRAFT_365139</name>
</gene>
<protein>
    <recommendedName>
        <fullName evidence="10">glycogenin glucosyltransferase</fullName>
        <ecNumber evidence="10">2.4.1.186</ecNumber>
    </recommendedName>
</protein>
<evidence type="ECO:0000256" key="12">
    <source>
        <dbReference type="ARBA" id="ARBA00052293"/>
    </source>
</evidence>
<sequence>MATAAGEDAYCTLLMSDNYLPGAAVLAHSLRDAGTTKKLAVMATLDALSADTVGVLKELYDYVIPVDRIGNPNPANLFHMDRADLLYAFTKIALWRQTQFRKLVYLDADVVVLRALDELFDLPHAFAAAPDVGWPDAFNTGVMVLTPNMGDYWALRTLAASGDSFDGADQGLLNQYFEHRNWHRLSFRYNCTPNAQYQWEPAYRYYKSNIGAVHFIGKDKPWRKGRQAVSAKGGTGVYNELLSRWWAVYDRHLKAPTTAYVPGHYAPSTTVQRYVTGESTRADFGITAFAQAPAPAPPAPQPEAAVMTTEPTFTEQGEPAENIQQGIVEPTPTAEQRRFSAPQVEWDATRSAPPAESKPEAEHFPTQQYHFTSDPEPFHAPQSYPEPPKDMWYQMPSTPRAAEAARPPPIFPWEREHDMPKPTRVFPEDLPPPPLPVVEPSPTASSAGTAPSEQLDRGSDDSTPPPNMPPKVAPGPSPEQSWQAFGQSAANAWDAVPGIERYVRAVMQAQGQRVPGPTVPPGSVGGIEAGEGGRVLSPPPRGPAGASAGRRESLILTDFPTAVERPSLPVTPAPIRRPTFWGGERDESGALPAAEGVPDQADWVGRLDFPSSSSAGFSAVAAGDDVVAALDRAAGASSSGAAAMLSAFSHTLLERGRHDEVPSFLRPVEGARGEEPAGEGAGGGSESQFGLCPRCGLVEKGDVFRRCFVEAEKRASEAVAEMDRGREAGHGTAPRAAPPAPPRPGPHPPPPEAAPAAPVPAPPSGAPSAVEPATRVFRDPPQHPPTTSTTAATTPPWSRPPPAVAPVKKSLSPATPPPQKREPFYFPSSQLPMHLRPKPKAAPAETGKEEGKEETAGQVAGASAVAPAAASNKPSTGAGEEGAASTATTTAAPPAAPEEPRPTTGPEAASPEGKAAVQPNPRELPRRRMSSSEMSGATTLAGTEWEEGAAAREKEREREREREKHEEVEKPHFTRVFPLPGDVIPYSFLRKDEREGGGKDESTAASTTAAADTTSAKSGDAEAAVATEAAATAARAARASPPAAATAGAAKEEGTGTVSSPVAVTS</sequence>
<dbReference type="InterPro" id="IPR029044">
    <property type="entry name" value="Nucleotide-diphossugar_trans"/>
</dbReference>
<evidence type="ECO:0000256" key="10">
    <source>
        <dbReference type="ARBA" id="ARBA00038934"/>
    </source>
</evidence>
<feature type="compositionally biased region" description="Polar residues" evidence="14">
    <location>
        <begin position="931"/>
        <end position="941"/>
    </location>
</feature>
<feature type="compositionally biased region" description="Pro residues" evidence="14">
    <location>
        <begin position="463"/>
        <end position="477"/>
    </location>
</feature>
<evidence type="ECO:0000256" key="8">
    <source>
        <dbReference type="ARBA" id="ARBA00023211"/>
    </source>
</evidence>